<dbReference type="AlphaFoldDB" id="A0AAN9YXP9"/>
<feature type="domain" description="Major facilitator superfamily (MFS) profile" evidence="8">
    <location>
        <begin position="58"/>
        <end position="468"/>
    </location>
</feature>
<feature type="transmembrane region" description="Helical" evidence="7">
    <location>
        <begin position="220"/>
        <end position="240"/>
    </location>
</feature>
<feature type="transmembrane region" description="Helical" evidence="7">
    <location>
        <begin position="187"/>
        <end position="208"/>
    </location>
</feature>
<evidence type="ECO:0000256" key="1">
    <source>
        <dbReference type="ARBA" id="ARBA00004141"/>
    </source>
</evidence>
<dbReference type="Gene3D" id="1.20.1250.20">
    <property type="entry name" value="MFS general substrate transporter like domains"/>
    <property type="match status" value="1"/>
</dbReference>
<evidence type="ECO:0000256" key="7">
    <source>
        <dbReference type="SAM" id="Phobius"/>
    </source>
</evidence>
<evidence type="ECO:0000313" key="10">
    <source>
        <dbReference type="Proteomes" id="UP001320420"/>
    </source>
</evidence>
<feature type="transmembrane region" description="Helical" evidence="7">
    <location>
        <begin position="380"/>
        <end position="401"/>
    </location>
</feature>
<feature type="transmembrane region" description="Helical" evidence="7">
    <location>
        <begin position="353"/>
        <end position="374"/>
    </location>
</feature>
<dbReference type="EMBL" id="JAKJXP020000001">
    <property type="protein sequence ID" value="KAK7757655.1"/>
    <property type="molecule type" value="Genomic_DNA"/>
</dbReference>
<evidence type="ECO:0000256" key="3">
    <source>
        <dbReference type="ARBA" id="ARBA00022692"/>
    </source>
</evidence>
<dbReference type="InterPro" id="IPR011701">
    <property type="entry name" value="MFS"/>
</dbReference>
<dbReference type="GO" id="GO:0016020">
    <property type="term" value="C:membrane"/>
    <property type="evidence" value="ECO:0007669"/>
    <property type="project" value="UniProtKB-SubCell"/>
</dbReference>
<dbReference type="Pfam" id="PF07690">
    <property type="entry name" value="MFS_1"/>
    <property type="match status" value="1"/>
</dbReference>
<keyword evidence="10" id="KW-1185">Reference proteome</keyword>
<accession>A0AAN9YXP9</accession>
<dbReference type="FunFam" id="1.20.1250.20:FF:000013">
    <property type="entry name" value="MFS general substrate transporter"/>
    <property type="match status" value="1"/>
</dbReference>
<dbReference type="PANTHER" id="PTHR43791:SF23">
    <property type="entry name" value="MAJOR FACILITATOR SUPERFAMILY (MFS) PROFILE DOMAIN-CONTAINING PROTEIN"/>
    <property type="match status" value="1"/>
</dbReference>
<feature type="transmembrane region" description="Helical" evidence="7">
    <location>
        <begin position="441"/>
        <end position="465"/>
    </location>
</feature>
<name>A0AAN9YXP9_9PEZI</name>
<feature type="region of interest" description="Disordered" evidence="6">
    <location>
        <begin position="474"/>
        <end position="496"/>
    </location>
</feature>
<comment type="caution">
    <text evidence="9">The sequence shown here is derived from an EMBL/GenBank/DDBJ whole genome shotgun (WGS) entry which is preliminary data.</text>
</comment>
<protein>
    <recommendedName>
        <fullName evidence="8">Major facilitator superfamily (MFS) profile domain-containing protein</fullName>
    </recommendedName>
</protein>
<reference evidence="9 10" key="1">
    <citation type="submission" date="2024-02" db="EMBL/GenBank/DDBJ databases">
        <title>De novo assembly and annotation of 12 fungi associated with fruit tree decline syndrome in Ontario, Canada.</title>
        <authorList>
            <person name="Sulman M."/>
            <person name="Ellouze W."/>
            <person name="Ilyukhin E."/>
        </authorList>
    </citation>
    <scope>NUCLEOTIDE SEQUENCE [LARGE SCALE GENOMIC DNA]</scope>
    <source>
        <strain evidence="9 10">M11/M66-122</strain>
    </source>
</reference>
<feature type="transmembrane region" description="Helical" evidence="7">
    <location>
        <begin position="155"/>
        <end position="175"/>
    </location>
</feature>
<dbReference type="FunFam" id="1.20.1250.20:FF:000057">
    <property type="entry name" value="MFS general substrate transporter"/>
    <property type="match status" value="1"/>
</dbReference>
<evidence type="ECO:0000313" key="9">
    <source>
        <dbReference type="EMBL" id="KAK7757655.1"/>
    </source>
</evidence>
<keyword evidence="2" id="KW-0813">Transport</keyword>
<evidence type="ECO:0000256" key="2">
    <source>
        <dbReference type="ARBA" id="ARBA00022448"/>
    </source>
</evidence>
<evidence type="ECO:0000256" key="6">
    <source>
        <dbReference type="SAM" id="MobiDB-lite"/>
    </source>
</evidence>
<dbReference type="Proteomes" id="UP001320420">
    <property type="component" value="Unassembled WGS sequence"/>
</dbReference>
<dbReference type="InterPro" id="IPR020846">
    <property type="entry name" value="MFS_dom"/>
</dbReference>
<proteinExistence type="predicted"/>
<feature type="transmembrane region" description="Helical" evidence="7">
    <location>
        <begin position="124"/>
        <end position="143"/>
    </location>
</feature>
<feature type="transmembrane region" description="Helical" evidence="7">
    <location>
        <begin position="291"/>
        <end position="311"/>
    </location>
</feature>
<keyword evidence="3 7" id="KW-0812">Transmembrane</keyword>
<keyword evidence="5 7" id="KW-0472">Membrane</keyword>
<dbReference type="InterPro" id="IPR036259">
    <property type="entry name" value="MFS_trans_sf"/>
</dbReference>
<evidence type="ECO:0000256" key="5">
    <source>
        <dbReference type="ARBA" id="ARBA00023136"/>
    </source>
</evidence>
<evidence type="ECO:0000256" key="4">
    <source>
        <dbReference type="ARBA" id="ARBA00022989"/>
    </source>
</evidence>
<comment type="subcellular location">
    <subcellularLocation>
        <location evidence="1">Membrane</location>
        <topology evidence="1">Multi-pass membrane protein</topology>
    </subcellularLocation>
</comment>
<dbReference type="GO" id="GO:0022857">
    <property type="term" value="F:transmembrane transporter activity"/>
    <property type="evidence" value="ECO:0007669"/>
    <property type="project" value="InterPro"/>
</dbReference>
<organism evidence="9 10">
    <name type="scientific">Diatrype stigma</name>
    <dbReference type="NCBI Taxonomy" id="117547"/>
    <lineage>
        <taxon>Eukaryota</taxon>
        <taxon>Fungi</taxon>
        <taxon>Dikarya</taxon>
        <taxon>Ascomycota</taxon>
        <taxon>Pezizomycotina</taxon>
        <taxon>Sordariomycetes</taxon>
        <taxon>Xylariomycetidae</taxon>
        <taxon>Xylariales</taxon>
        <taxon>Diatrypaceae</taxon>
        <taxon>Diatrype</taxon>
    </lineage>
</organism>
<keyword evidence="4 7" id="KW-1133">Transmembrane helix</keyword>
<feature type="transmembrane region" description="Helical" evidence="7">
    <location>
        <begin position="413"/>
        <end position="435"/>
    </location>
</feature>
<dbReference type="PANTHER" id="PTHR43791">
    <property type="entry name" value="PERMEASE-RELATED"/>
    <property type="match status" value="1"/>
</dbReference>
<sequence>MEPEKETMDTASEQVEVVKQDDGQQGAALVMPASLAALTQDEYNSISRKATLKMDMTIMPVMTIMYILNYLDRQNIASAKLANIEEELGLSPVEYQTAVSILFVGYILMQVPSNLIVGKISWPGIYICGGMAAWGVVSALMAVVHNYAGLLTARIFLGIIEAIFFPGALYFLSLFYNRKQMAFRTAILYSGSQLGNAFGGLFAIGVLRLDGSRGMSGWRWLFLVEGVLTVGLSLMFALILPNSHKRILGLSKLECEFVEWNYISDQGQADDVSEFTAMKGFSMALVDPKTWLLLGILYMTYVVGAVVNFFPSVVGGLGYDRNTTYGLTAPPFILCVICMLINGFHSDRTQERFLHVVVPLVVTLVANVIAVSSLNIAARYVAIMLLPASFYSAAVVVLSWITASLARPSVKRAAAIAFINAMCNTPNIWGSYLYFEAPRYVVAFIVNVVATGLAIGFAVATRIYLRRENRKLDRGQSMGKHGPTGAQIASGYRYTL</sequence>
<feature type="transmembrane region" description="Helical" evidence="7">
    <location>
        <begin position="323"/>
        <end position="341"/>
    </location>
</feature>
<dbReference type="SUPFAM" id="SSF103473">
    <property type="entry name" value="MFS general substrate transporter"/>
    <property type="match status" value="1"/>
</dbReference>
<dbReference type="PROSITE" id="PS50850">
    <property type="entry name" value="MFS"/>
    <property type="match status" value="1"/>
</dbReference>
<gene>
    <name evidence="9" type="ORF">SLS62_000032</name>
</gene>
<evidence type="ECO:0000259" key="8">
    <source>
        <dbReference type="PROSITE" id="PS50850"/>
    </source>
</evidence>